<dbReference type="Pfam" id="PF13438">
    <property type="entry name" value="DUF4113"/>
    <property type="match status" value="1"/>
</dbReference>
<accession>L0WDZ5</accession>
<comment type="caution">
    <text evidence="7">The sequence shown here is derived from an EMBL/GenBank/DDBJ whole genome shotgun (WGS) entry which is preliminary data.</text>
</comment>
<dbReference type="eggNOG" id="COG0389">
    <property type="taxonomic scope" value="Bacteria"/>
</dbReference>
<dbReference type="Proteomes" id="UP000010164">
    <property type="component" value="Unassembled WGS sequence"/>
</dbReference>
<dbReference type="GO" id="GO:0006281">
    <property type="term" value="P:DNA repair"/>
    <property type="evidence" value="ECO:0007669"/>
    <property type="project" value="UniProtKB-KW"/>
</dbReference>
<dbReference type="EMBL" id="AMRJ01000005">
    <property type="protein sequence ID" value="EKF75053.1"/>
    <property type="molecule type" value="Genomic_DNA"/>
</dbReference>
<evidence type="ECO:0000256" key="4">
    <source>
        <dbReference type="ARBA" id="ARBA00023204"/>
    </source>
</evidence>
<dbReference type="Gene3D" id="1.10.150.20">
    <property type="entry name" value="5' to 3' exonuclease, C-terminal subdomain"/>
    <property type="match status" value="1"/>
</dbReference>
<dbReference type="InterPro" id="IPR036775">
    <property type="entry name" value="DNA_pol_Y-fam_lit_finger_sf"/>
</dbReference>
<evidence type="ECO:0000313" key="8">
    <source>
        <dbReference type="Proteomes" id="UP000010164"/>
    </source>
</evidence>
<dbReference type="InterPro" id="IPR043128">
    <property type="entry name" value="Rev_trsase/Diguanyl_cyclase"/>
</dbReference>
<dbReference type="AlphaFoldDB" id="L0WDZ5"/>
<feature type="domain" description="UmuC" evidence="6">
    <location>
        <begin position="2"/>
        <end position="186"/>
    </location>
</feature>
<dbReference type="STRING" id="1177179.A11A3_05154"/>
<keyword evidence="7" id="KW-0808">Transferase</keyword>
<evidence type="ECO:0000256" key="1">
    <source>
        <dbReference type="ARBA" id="ARBA00010945"/>
    </source>
</evidence>
<dbReference type="InterPro" id="IPR025188">
    <property type="entry name" value="DUF4113"/>
</dbReference>
<dbReference type="GO" id="GO:0003684">
    <property type="term" value="F:damaged DNA binding"/>
    <property type="evidence" value="ECO:0007669"/>
    <property type="project" value="InterPro"/>
</dbReference>
<evidence type="ECO:0000256" key="3">
    <source>
        <dbReference type="ARBA" id="ARBA00023199"/>
    </source>
</evidence>
<dbReference type="NCBIfam" id="NF002955">
    <property type="entry name" value="PRK03609.1"/>
    <property type="match status" value="1"/>
</dbReference>
<dbReference type="Pfam" id="PF11799">
    <property type="entry name" value="IMS_C"/>
    <property type="match status" value="1"/>
</dbReference>
<dbReference type="GO" id="GO:0042276">
    <property type="term" value="P:error-prone translesion synthesis"/>
    <property type="evidence" value="ECO:0007669"/>
    <property type="project" value="TreeGrafter"/>
</dbReference>
<reference evidence="7 8" key="1">
    <citation type="journal article" date="2012" name="J. Bacteriol.">
        <title>Genome Sequence of the Alkane-Degrading Bacterium Alcanivorax hongdengensis Type Strain A-11-3.</title>
        <authorList>
            <person name="Lai Q."/>
            <person name="Shao Z."/>
        </authorList>
    </citation>
    <scope>NUCLEOTIDE SEQUENCE [LARGE SCALE GENOMIC DNA]</scope>
    <source>
        <strain evidence="7 8">A-11-3</strain>
    </source>
</reference>
<dbReference type="SUPFAM" id="SSF56672">
    <property type="entry name" value="DNA/RNA polymerases"/>
    <property type="match status" value="1"/>
</dbReference>
<dbReference type="GO" id="GO:0005829">
    <property type="term" value="C:cytosol"/>
    <property type="evidence" value="ECO:0007669"/>
    <property type="project" value="TreeGrafter"/>
</dbReference>
<name>L0WDZ5_9GAMM</name>
<keyword evidence="2" id="KW-0227">DNA damage</keyword>
<keyword evidence="7" id="KW-0239">DNA-directed DNA polymerase</keyword>
<dbReference type="Gene3D" id="3.40.1170.60">
    <property type="match status" value="1"/>
</dbReference>
<keyword evidence="3" id="KW-0741">SOS mutagenesis</keyword>
<dbReference type="PANTHER" id="PTHR11076:SF34">
    <property type="entry name" value="PROTEIN UMUC"/>
    <property type="match status" value="1"/>
</dbReference>
<dbReference type="SUPFAM" id="SSF100879">
    <property type="entry name" value="Lesion bypass DNA polymerase (Y-family), little finger domain"/>
    <property type="match status" value="1"/>
</dbReference>
<gene>
    <name evidence="7" type="ORF">A11A3_05154</name>
</gene>
<comment type="similarity">
    <text evidence="1">Belongs to the DNA polymerase type-Y family.</text>
</comment>
<dbReference type="Pfam" id="PF00817">
    <property type="entry name" value="IMS"/>
    <property type="match status" value="1"/>
</dbReference>
<dbReference type="CDD" id="cd01700">
    <property type="entry name" value="PolY_Pol_V_umuC"/>
    <property type="match status" value="1"/>
</dbReference>
<dbReference type="GO" id="GO:0003887">
    <property type="term" value="F:DNA-directed DNA polymerase activity"/>
    <property type="evidence" value="ECO:0007669"/>
    <property type="project" value="UniProtKB-KW"/>
</dbReference>
<evidence type="ECO:0000256" key="2">
    <source>
        <dbReference type="ARBA" id="ARBA00022763"/>
    </source>
</evidence>
<dbReference type="GO" id="GO:0009432">
    <property type="term" value="P:SOS response"/>
    <property type="evidence" value="ECO:0007669"/>
    <property type="project" value="UniProtKB-KW"/>
</dbReference>
<evidence type="ECO:0000256" key="5">
    <source>
        <dbReference type="ARBA" id="ARBA00023236"/>
    </source>
</evidence>
<dbReference type="RefSeq" id="WP_008928215.1">
    <property type="nucleotide sequence ID" value="NZ_AMRJ01000005.1"/>
</dbReference>
<keyword evidence="7" id="KW-0548">Nucleotidyltransferase</keyword>
<dbReference type="InterPro" id="IPR043502">
    <property type="entry name" value="DNA/RNA_pol_sf"/>
</dbReference>
<evidence type="ECO:0000313" key="7">
    <source>
        <dbReference type="EMBL" id="EKF75053.1"/>
    </source>
</evidence>
<dbReference type="InterPro" id="IPR001126">
    <property type="entry name" value="UmuC"/>
</dbReference>
<organism evidence="7 8">
    <name type="scientific">Alcanivorax hongdengensis A-11-3</name>
    <dbReference type="NCBI Taxonomy" id="1177179"/>
    <lineage>
        <taxon>Bacteria</taxon>
        <taxon>Pseudomonadati</taxon>
        <taxon>Pseudomonadota</taxon>
        <taxon>Gammaproteobacteria</taxon>
        <taxon>Oceanospirillales</taxon>
        <taxon>Alcanivoracaceae</taxon>
        <taxon>Alcanivorax</taxon>
    </lineage>
</organism>
<keyword evidence="8" id="KW-1185">Reference proteome</keyword>
<dbReference type="InterPro" id="IPR017961">
    <property type="entry name" value="DNA_pol_Y-fam_little_finger"/>
</dbReference>
<keyword evidence="5" id="KW-0742">SOS response</keyword>
<proteinExistence type="inferred from homology"/>
<dbReference type="PANTHER" id="PTHR11076">
    <property type="entry name" value="DNA REPAIR POLYMERASE UMUC / TRANSFERASE FAMILY MEMBER"/>
    <property type="match status" value="1"/>
</dbReference>
<dbReference type="Gene3D" id="3.30.1490.100">
    <property type="entry name" value="DNA polymerase, Y-family, little finger domain"/>
    <property type="match status" value="1"/>
</dbReference>
<keyword evidence="4" id="KW-0234">DNA repair</keyword>
<protein>
    <submittedName>
        <fullName evidence="7">DNA-directed DNA polymerase</fullName>
    </submittedName>
</protein>
<dbReference type="PATRIC" id="fig|1177179.3.peg.1035"/>
<dbReference type="Gene3D" id="3.30.70.270">
    <property type="match status" value="1"/>
</dbReference>
<evidence type="ECO:0000259" key="6">
    <source>
        <dbReference type="PROSITE" id="PS50173"/>
    </source>
</evidence>
<dbReference type="PROSITE" id="PS50173">
    <property type="entry name" value="UMUC"/>
    <property type="match status" value="1"/>
</dbReference>
<dbReference type="InterPro" id="IPR050116">
    <property type="entry name" value="DNA_polymerase-Y"/>
</dbReference>
<dbReference type="OrthoDB" id="9808813at2"/>
<sequence length="417" mass="46606">MFALVDCNNFYTSCEMLFRPDLRDRPVVVLSNNDGCVVARSPLAKAMGIPMGVPAFQVRHLEKQAGLVMFSSNYALYGDMSARVMATLEQLVPEVEAYSIDEAFLGLHGLPATTLPSLARRIRRTIDRHQGLPVCVGIAPTKTLAKLANHAAKTWPATQGTVILTDPARQQRLMSLLPVGTIWGIGRRMVGHLEQLGIHTALDLARSHPATLRKRFSVVIERLVRELNGEPCLPLDLLPGPRKHIVASRSFGNRVTERRVIGHAVASHTWRASERLRQDDNLARQMTVYIRTGAKDPNYYGNAASGAFAQPTRDTRQLLDMAHRLLDQLWQPGYRYAKAGVVLTDLCHRHQQQTDLFGDRPGSDALMDVMDRINHSGKGKVWLAGQGMQADRKAWEMKRLRLSPSYTTDWQQIPEVS</sequence>